<dbReference type="Gene3D" id="2.130.10.10">
    <property type="entry name" value="YVTN repeat-like/Quinoprotein amine dehydrogenase"/>
    <property type="match status" value="1"/>
</dbReference>
<sequence length="595" mass="62655">MPDTKGLRLRRPGAGREPAASALLGWLADARAPRLCVLTGPSNAGKSHLLAWLVEHGDTPSEDTGDRRVHAVAPLAGVGLRGAVWLAADHLGLAARAPGELCTAVAEDKRRTVLVLCDLHHSRAPDAIVDQLIRPLLRCGHVKLVVESRTGAPCTDQLLGHVRQSAVMDLGRPRWTDHDGFRRWALAVDPAAEPERLYPLPGLLVRPEQQPATPPDDDLLPFTAESVVRADPHAVTAWLDQRPTTAERASDLGRAWLRAGQSLCAADAASTRALTLLAALDSNAAADVRRPLHDMARPEPWRVVHTSTREGTGSGWPGPVTALCAGAARHAGQVLCAGHLGDVRLLDRADSTVTGRLTSSRNRPAAAVLCLTDGTVVAVDDFGGVSLVGEAPRNREGLQALLEPDTDRWTQLRQAALTLPERMAAATLTTAASLPDGAAFGDSSGHVHALSLKGDDVEPTSRMLHDGPVTALAGLALEGAGPALLYSGGVDGRVRVWSPGAPPMPEPLLHRPSSVVDLSASTGEGHSAELAVAWADGLVQYVDLVGGVTLPFRPGPPVRAVCCVRTGTGEPRIVIGMDDCVTTLVPHPRPAHDDH</sequence>
<organism evidence="1 2">
    <name type="scientific">Streptomyces bikiniensis</name>
    <dbReference type="NCBI Taxonomy" id="1896"/>
    <lineage>
        <taxon>Bacteria</taxon>
        <taxon>Bacillati</taxon>
        <taxon>Actinomycetota</taxon>
        <taxon>Actinomycetes</taxon>
        <taxon>Kitasatosporales</taxon>
        <taxon>Streptomycetaceae</taxon>
        <taxon>Streptomyces</taxon>
    </lineage>
</organism>
<dbReference type="InterPro" id="IPR015943">
    <property type="entry name" value="WD40/YVTN_repeat-like_dom_sf"/>
</dbReference>
<name>A0ABW8CUM6_STRBI</name>
<reference evidence="1 2" key="1">
    <citation type="submission" date="2024-10" db="EMBL/GenBank/DDBJ databases">
        <title>The Natural Products Discovery Center: Release of the First 8490 Sequenced Strains for Exploring Actinobacteria Biosynthetic Diversity.</title>
        <authorList>
            <person name="Kalkreuter E."/>
            <person name="Kautsar S.A."/>
            <person name="Yang D."/>
            <person name="Bader C.D."/>
            <person name="Teijaro C.N."/>
            <person name="Fluegel L."/>
            <person name="Davis C.M."/>
            <person name="Simpson J.R."/>
            <person name="Lauterbach L."/>
            <person name="Steele A.D."/>
            <person name="Gui C."/>
            <person name="Meng S."/>
            <person name="Li G."/>
            <person name="Viehrig K."/>
            <person name="Ye F."/>
            <person name="Su P."/>
            <person name="Kiefer A.F."/>
            <person name="Nichols A."/>
            <person name="Cepeda A.J."/>
            <person name="Yan W."/>
            <person name="Fan B."/>
            <person name="Jiang Y."/>
            <person name="Adhikari A."/>
            <person name="Zheng C.-J."/>
            <person name="Schuster L."/>
            <person name="Cowan T.M."/>
            <person name="Smanski M.J."/>
            <person name="Chevrette M.G."/>
            <person name="De Carvalho L.P.S."/>
            <person name="Shen B."/>
        </authorList>
    </citation>
    <scope>NUCLEOTIDE SEQUENCE [LARGE SCALE GENOMIC DNA]</scope>
    <source>
        <strain evidence="1 2">NPDC053346</strain>
    </source>
</reference>
<evidence type="ECO:0000313" key="2">
    <source>
        <dbReference type="Proteomes" id="UP001614391"/>
    </source>
</evidence>
<dbReference type="RefSeq" id="WP_399613758.1">
    <property type="nucleotide sequence ID" value="NZ_JBITYT010000004.1"/>
</dbReference>
<comment type="caution">
    <text evidence="1">The sequence shown here is derived from an EMBL/GenBank/DDBJ whole genome shotgun (WGS) entry which is preliminary data.</text>
</comment>
<protein>
    <submittedName>
        <fullName evidence="1">Uncharacterized protein</fullName>
    </submittedName>
</protein>
<proteinExistence type="predicted"/>
<dbReference type="Proteomes" id="UP001614391">
    <property type="component" value="Unassembled WGS sequence"/>
</dbReference>
<dbReference type="SUPFAM" id="SSF50998">
    <property type="entry name" value="Quinoprotein alcohol dehydrogenase-like"/>
    <property type="match status" value="1"/>
</dbReference>
<gene>
    <name evidence="1" type="ORF">ACIGW0_12110</name>
</gene>
<accession>A0ABW8CUM6</accession>
<keyword evidence="2" id="KW-1185">Reference proteome</keyword>
<evidence type="ECO:0000313" key="1">
    <source>
        <dbReference type="EMBL" id="MFI9120120.1"/>
    </source>
</evidence>
<dbReference type="InterPro" id="IPR011047">
    <property type="entry name" value="Quinoprotein_ADH-like_sf"/>
</dbReference>
<dbReference type="EMBL" id="JBITYT010000004">
    <property type="protein sequence ID" value="MFI9120120.1"/>
    <property type="molecule type" value="Genomic_DNA"/>
</dbReference>